<organism evidence="2 3">
    <name type="scientific">Roseateles agri</name>
    <dbReference type="NCBI Taxonomy" id="3098619"/>
    <lineage>
        <taxon>Bacteria</taxon>
        <taxon>Pseudomonadati</taxon>
        <taxon>Pseudomonadota</taxon>
        <taxon>Betaproteobacteria</taxon>
        <taxon>Burkholderiales</taxon>
        <taxon>Sphaerotilaceae</taxon>
        <taxon>Roseateles</taxon>
    </lineage>
</organism>
<sequence>MTAKAALAALMLAGAASTASADPYSYVLVPYIDPGKLEMRASWGMQDERDGSSANGQALAIGYSPTSWWYTEFWVAQERQRGDPLEYDGWYWSNQLRLGSSGRSDFALYASYWKPRPGTDGWNWTIGPMWQYAGDHFDLNLNVLLSRWVHPSFRQRPTDLSYQAQIKTLLAPGWEWGAQLYGDLGALSNPDGFHDQEHQLGPAIFGHRASGFGGVWRWDAALLLGLNTASPRAALRAELGYQF</sequence>
<name>A0ABU5DE22_9BURK</name>
<dbReference type="RefSeq" id="WP_320421898.1">
    <property type="nucleotide sequence ID" value="NZ_JAXCLA010000002.1"/>
</dbReference>
<dbReference type="EMBL" id="JAXCLA010000002">
    <property type="protein sequence ID" value="MDY0743988.1"/>
    <property type="molecule type" value="Genomic_DNA"/>
</dbReference>
<evidence type="ECO:0000256" key="1">
    <source>
        <dbReference type="SAM" id="SignalP"/>
    </source>
</evidence>
<keyword evidence="3" id="KW-1185">Reference proteome</keyword>
<protein>
    <recommendedName>
        <fullName evidence="4">Cellulose biosynthesis protein BcsS</fullName>
    </recommendedName>
</protein>
<evidence type="ECO:0008006" key="4">
    <source>
        <dbReference type="Google" id="ProtNLM"/>
    </source>
</evidence>
<dbReference type="Proteomes" id="UP001285263">
    <property type="component" value="Unassembled WGS sequence"/>
</dbReference>
<keyword evidence="1" id="KW-0732">Signal</keyword>
<accession>A0ABU5DE22</accession>
<feature type="signal peptide" evidence="1">
    <location>
        <begin position="1"/>
        <end position="21"/>
    </location>
</feature>
<evidence type="ECO:0000313" key="3">
    <source>
        <dbReference type="Proteomes" id="UP001285263"/>
    </source>
</evidence>
<proteinExistence type="predicted"/>
<feature type="chain" id="PRO_5046275442" description="Cellulose biosynthesis protein BcsS" evidence="1">
    <location>
        <begin position="22"/>
        <end position="243"/>
    </location>
</feature>
<reference evidence="2 3" key="1">
    <citation type="submission" date="2023-11" db="EMBL/GenBank/DDBJ databases">
        <title>Paucibacter sp. nov., isolated from fresh soil in Korea.</title>
        <authorList>
            <person name="Le N.T.T."/>
        </authorList>
    </citation>
    <scope>NUCLEOTIDE SEQUENCE [LARGE SCALE GENOMIC DNA]</scope>
    <source>
        <strain evidence="2 3">R3-3</strain>
    </source>
</reference>
<comment type="caution">
    <text evidence="2">The sequence shown here is derived from an EMBL/GenBank/DDBJ whole genome shotgun (WGS) entry which is preliminary data.</text>
</comment>
<gene>
    <name evidence="2" type="ORF">SNE35_05710</name>
</gene>
<evidence type="ECO:0000313" key="2">
    <source>
        <dbReference type="EMBL" id="MDY0743988.1"/>
    </source>
</evidence>